<sequence length="60" mass="7210">MHRVHVRGCQRLARNAVWKCWQTIPFHFVCCTRVLFVTVPSHMQMIYGIRLCEMLIHRKA</sequence>
<name>L8WYN4_THACA</name>
<proteinExistence type="predicted"/>
<accession>L8WYN4</accession>
<dbReference type="AlphaFoldDB" id="L8WYN4"/>
<dbReference type="EMBL" id="AFRT01000972">
    <property type="protein sequence ID" value="ELU41927.1"/>
    <property type="molecule type" value="Genomic_DNA"/>
</dbReference>
<protein>
    <submittedName>
        <fullName evidence="1">Uncharacterized protein</fullName>
    </submittedName>
</protein>
<gene>
    <name evidence="1" type="ORF">AG1IA_04052</name>
</gene>
<evidence type="ECO:0000313" key="1">
    <source>
        <dbReference type="EMBL" id="ELU41927.1"/>
    </source>
</evidence>
<dbReference type="Proteomes" id="UP000011668">
    <property type="component" value="Unassembled WGS sequence"/>
</dbReference>
<evidence type="ECO:0000313" key="2">
    <source>
        <dbReference type="Proteomes" id="UP000011668"/>
    </source>
</evidence>
<keyword evidence="2" id="KW-1185">Reference proteome</keyword>
<dbReference type="HOGENOM" id="CLU_2943407_0_0_1"/>
<comment type="caution">
    <text evidence="1">The sequence shown here is derived from an EMBL/GenBank/DDBJ whole genome shotgun (WGS) entry which is preliminary data.</text>
</comment>
<reference evidence="1 2" key="1">
    <citation type="journal article" date="2013" name="Nat. Commun.">
        <title>The evolution and pathogenic mechanisms of the rice sheath blight pathogen.</title>
        <authorList>
            <person name="Zheng A."/>
            <person name="Lin R."/>
            <person name="Xu L."/>
            <person name="Qin P."/>
            <person name="Tang C."/>
            <person name="Ai P."/>
            <person name="Zhang D."/>
            <person name="Liu Y."/>
            <person name="Sun Z."/>
            <person name="Feng H."/>
            <person name="Wang Y."/>
            <person name="Chen Y."/>
            <person name="Liang X."/>
            <person name="Fu R."/>
            <person name="Li Q."/>
            <person name="Zhang J."/>
            <person name="Yu X."/>
            <person name="Xie Z."/>
            <person name="Ding L."/>
            <person name="Guan P."/>
            <person name="Tang J."/>
            <person name="Liang Y."/>
            <person name="Wang S."/>
            <person name="Deng Q."/>
            <person name="Li S."/>
            <person name="Zhu J."/>
            <person name="Wang L."/>
            <person name="Liu H."/>
            <person name="Li P."/>
        </authorList>
    </citation>
    <scope>NUCLEOTIDE SEQUENCE [LARGE SCALE GENOMIC DNA]</scope>
    <source>
        <strain evidence="2">AG-1 IA</strain>
    </source>
</reference>
<organism evidence="1 2">
    <name type="scientific">Thanatephorus cucumeris (strain AG1-IA)</name>
    <name type="common">Rice sheath blight fungus</name>
    <name type="synonym">Rhizoctonia solani</name>
    <dbReference type="NCBI Taxonomy" id="983506"/>
    <lineage>
        <taxon>Eukaryota</taxon>
        <taxon>Fungi</taxon>
        <taxon>Dikarya</taxon>
        <taxon>Basidiomycota</taxon>
        <taxon>Agaricomycotina</taxon>
        <taxon>Agaricomycetes</taxon>
        <taxon>Cantharellales</taxon>
        <taxon>Ceratobasidiaceae</taxon>
        <taxon>Rhizoctonia</taxon>
        <taxon>Rhizoctonia solani AG-1</taxon>
    </lineage>
</organism>